<proteinExistence type="predicted"/>
<organism evidence="1 2">
    <name type="scientific">Streptomyces mutomycini</name>
    <dbReference type="NCBI Taxonomy" id="284036"/>
    <lineage>
        <taxon>Bacteria</taxon>
        <taxon>Bacillati</taxon>
        <taxon>Actinomycetota</taxon>
        <taxon>Actinomycetes</taxon>
        <taxon>Kitasatosporales</taxon>
        <taxon>Streptomycetaceae</taxon>
        <taxon>Streptomyces</taxon>
    </lineage>
</organism>
<dbReference type="Proteomes" id="UP001596208">
    <property type="component" value="Unassembled WGS sequence"/>
</dbReference>
<keyword evidence="2" id="KW-1185">Reference proteome</keyword>
<evidence type="ECO:0000313" key="2">
    <source>
        <dbReference type="Proteomes" id="UP001596208"/>
    </source>
</evidence>
<accession>A0ABW0B3K4</accession>
<reference evidence="2" key="1">
    <citation type="journal article" date="2019" name="Int. J. Syst. Evol. Microbiol.">
        <title>The Global Catalogue of Microorganisms (GCM) 10K type strain sequencing project: providing services to taxonomists for standard genome sequencing and annotation.</title>
        <authorList>
            <consortium name="The Broad Institute Genomics Platform"/>
            <consortium name="The Broad Institute Genome Sequencing Center for Infectious Disease"/>
            <person name="Wu L."/>
            <person name="Ma J."/>
        </authorList>
    </citation>
    <scope>NUCLEOTIDE SEQUENCE [LARGE SCALE GENOMIC DNA]</scope>
    <source>
        <strain evidence="2">CGMCC 4.1721</strain>
    </source>
</reference>
<dbReference type="Gene3D" id="3.40.50.1010">
    <property type="entry name" value="5'-nuclease"/>
    <property type="match status" value="1"/>
</dbReference>
<protein>
    <submittedName>
        <fullName evidence="1">PIN domain nuclease</fullName>
    </submittedName>
</protein>
<evidence type="ECO:0000313" key="1">
    <source>
        <dbReference type="EMBL" id="MFC5171804.1"/>
    </source>
</evidence>
<gene>
    <name evidence="1" type="ORF">ACFPRK_14500</name>
</gene>
<sequence>MMAAVAESADLTLLHHDAGFEVIAARTALRTRWLAKPGTA</sequence>
<dbReference type="RefSeq" id="WP_141695561.1">
    <property type="nucleotide sequence ID" value="NZ_JBHSKI010000005.1"/>
</dbReference>
<comment type="caution">
    <text evidence="1">The sequence shown here is derived from an EMBL/GenBank/DDBJ whole genome shotgun (WGS) entry which is preliminary data.</text>
</comment>
<name>A0ABW0B3K4_9ACTN</name>
<dbReference type="EMBL" id="JBHSKI010000005">
    <property type="protein sequence ID" value="MFC5171804.1"/>
    <property type="molecule type" value="Genomic_DNA"/>
</dbReference>